<reference evidence="1 2" key="1">
    <citation type="journal article" date="2011" name="Stand. Genomic Sci.">
        <title>Complete genome sequence of Deinococcus maricopensis type strain (LB-34).</title>
        <authorList>
            <person name="Pukall R."/>
            <person name="Zeytun A."/>
            <person name="Lucas S."/>
            <person name="Lapidus A."/>
            <person name="Hammon N."/>
            <person name="Deshpande S."/>
            <person name="Nolan M."/>
            <person name="Cheng J.F."/>
            <person name="Pitluck S."/>
            <person name="Liolios K."/>
            <person name="Pagani I."/>
            <person name="Mikhailova N."/>
            <person name="Ivanova N."/>
            <person name="Mavromatis K."/>
            <person name="Pati A."/>
            <person name="Tapia R."/>
            <person name="Han C."/>
            <person name="Goodwin L."/>
            <person name="Chen A."/>
            <person name="Palaniappan K."/>
            <person name="Land M."/>
            <person name="Hauser L."/>
            <person name="Chang Y.J."/>
            <person name="Jeffries C.D."/>
            <person name="Brambilla E.M."/>
            <person name="Rohde M."/>
            <person name="Goker M."/>
            <person name="Detter J.C."/>
            <person name="Woyke T."/>
            <person name="Bristow J."/>
            <person name="Eisen J.A."/>
            <person name="Markowitz V."/>
            <person name="Hugenholtz P."/>
            <person name="Kyrpides N.C."/>
            <person name="Klenk H.P."/>
        </authorList>
    </citation>
    <scope>NUCLEOTIDE SEQUENCE [LARGE SCALE GENOMIC DNA]</scope>
    <source>
        <strain evidence="2">DSM 21211 / LMG 22137 / NRRL B-23946 / LB-34</strain>
    </source>
</reference>
<name>E8U7L3_DEIML</name>
<dbReference type="RefSeq" id="WP_013556557.1">
    <property type="nucleotide sequence ID" value="NC_014958.1"/>
</dbReference>
<reference evidence="2" key="2">
    <citation type="submission" date="2011-01" db="EMBL/GenBank/DDBJ databases">
        <title>The complete genome of Deinococcus maricopensis DSM 21211.</title>
        <authorList>
            <consortium name="US DOE Joint Genome Institute (JGI-PGF)"/>
            <person name="Lucas S."/>
            <person name="Copeland A."/>
            <person name="Lapidus A."/>
            <person name="Goodwin L."/>
            <person name="Pitluck S."/>
            <person name="Kyrpides N."/>
            <person name="Mavromatis K."/>
            <person name="Pagani I."/>
            <person name="Ivanova N."/>
            <person name="Ovchinnikova G."/>
            <person name="Zeytun A."/>
            <person name="Detter J.C."/>
            <person name="Han C."/>
            <person name="Land M."/>
            <person name="Hauser L."/>
            <person name="Markowitz V."/>
            <person name="Cheng J.-F."/>
            <person name="Hugenholtz P."/>
            <person name="Woyke T."/>
            <person name="Wu D."/>
            <person name="Pukall R."/>
            <person name="Gehrich-Schroeter G."/>
            <person name="Brambilla E."/>
            <person name="Klenk H.-P."/>
            <person name="Eisen J.A."/>
        </authorList>
    </citation>
    <scope>NUCLEOTIDE SEQUENCE [LARGE SCALE GENOMIC DNA]</scope>
    <source>
        <strain evidence="2">DSM 21211 / LMG 22137 / NRRL B-23946 / LB-34</strain>
    </source>
</reference>
<organism evidence="1 2">
    <name type="scientific">Deinococcus maricopensis (strain DSM 21211 / LMG 22137 / NRRL B-23946 / LB-34)</name>
    <dbReference type="NCBI Taxonomy" id="709986"/>
    <lineage>
        <taxon>Bacteria</taxon>
        <taxon>Thermotogati</taxon>
        <taxon>Deinococcota</taxon>
        <taxon>Deinococci</taxon>
        <taxon>Deinococcales</taxon>
        <taxon>Deinococcaceae</taxon>
        <taxon>Deinococcus</taxon>
    </lineage>
</organism>
<gene>
    <name evidence="1" type="ordered locus">Deima_1402</name>
</gene>
<accession>E8U7L3</accession>
<dbReference type="HOGENOM" id="CLU_1822208_0_0_0"/>
<dbReference type="AlphaFoldDB" id="E8U7L3"/>
<dbReference type="KEGG" id="dmr:Deima_1402"/>
<evidence type="ECO:0000313" key="2">
    <source>
        <dbReference type="Proteomes" id="UP000008635"/>
    </source>
</evidence>
<sequence>MPRVKTLPLTTLLLDRAKLPLRADDRLEHLLERFRVVFMAARVRQGLAQLQRGNLVLWVRDGLLESLELTSSLHHEVSDLVNWGDFDIHTDDILAWCAQQGIPLRVLHEEDTSQIYQTPSGALIALQDQRLWNITLSVSVI</sequence>
<keyword evidence="2" id="KW-1185">Reference proteome</keyword>
<dbReference type="OrthoDB" id="71456at2"/>
<dbReference type="Proteomes" id="UP000008635">
    <property type="component" value="Chromosome"/>
</dbReference>
<protein>
    <submittedName>
        <fullName evidence="1">Uncharacterized protein</fullName>
    </submittedName>
</protein>
<dbReference type="EMBL" id="CP002454">
    <property type="protein sequence ID" value="ADV67052.1"/>
    <property type="molecule type" value="Genomic_DNA"/>
</dbReference>
<proteinExistence type="predicted"/>
<evidence type="ECO:0000313" key="1">
    <source>
        <dbReference type="EMBL" id="ADV67052.1"/>
    </source>
</evidence>